<evidence type="ECO:0000313" key="1">
    <source>
        <dbReference type="EMBL" id="RBP51688.1"/>
    </source>
</evidence>
<organism evidence="1 2">
    <name type="scientific">Arenicella xantha</name>
    <dbReference type="NCBI Taxonomy" id="644221"/>
    <lineage>
        <taxon>Bacteria</taxon>
        <taxon>Pseudomonadati</taxon>
        <taxon>Pseudomonadota</taxon>
        <taxon>Gammaproteobacteria</taxon>
        <taxon>Arenicellales</taxon>
        <taxon>Arenicellaceae</taxon>
        <taxon>Arenicella</taxon>
    </lineage>
</organism>
<reference evidence="1 2" key="1">
    <citation type="submission" date="2018-06" db="EMBL/GenBank/DDBJ databases">
        <title>Genomic Encyclopedia of Type Strains, Phase IV (KMG-IV): sequencing the most valuable type-strain genomes for metagenomic binning, comparative biology and taxonomic classification.</title>
        <authorList>
            <person name="Goeker M."/>
        </authorList>
    </citation>
    <scope>NUCLEOTIDE SEQUENCE [LARGE SCALE GENOMIC DNA]</scope>
    <source>
        <strain evidence="1 2">DSM 24032</strain>
    </source>
</reference>
<evidence type="ECO:0000313" key="2">
    <source>
        <dbReference type="Proteomes" id="UP000253083"/>
    </source>
</evidence>
<protein>
    <submittedName>
        <fullName evidence="1">Uncharacterized protein</fullName>
    </submittedName>
</protein>
<dbReference type="EMBL" id="QNRT01000002">
    <property type="protein sequence ID" value="RBP51688.1"/>
    <property type="molecule type" value="Genomic_DNA"/>
</dbReference>
<name>A0A395JQ38_9GAMM</name>
<comment type="caution">
    <text evidence="1">The sequence shown here is derived from an EMBL/GenBank/DDBJ whole genome shotgun (WGS) entry which is preliminary data.</text>
</comment>
<dbReference type="InParanoid" id="A0A395JQ38"/>
<dbReference type="Proteomes" id="UP000253083">
    <property type="component" value="Unassembled WGS sequence"/>
</dbReference>
<dbReference type="AlphaFoldDB" id="A0A395JQ38"/>
<accession>A0A395JQ38</accession>
<sequence>MVSEVAPFIRAIIPNLGMTLHRLGEVVGGPR</sequence>
<proteinExistence type="predicted"/>
<keyword evidence="2" id="KW-1185">Reference proteome</keyword>
<gene>
    <name evidence="1" type="ORF">DFR28_1021120</name>
</gene>